<dbReference type="InterPro" id="IPR042098">
    <property type="entry name" value="TauD-like_sf"/>
</dbReference>
<keyword evidence="5" id="KW-0560">Oxidoreductase</keyword>
<comment type="caution">
    <text evidence="8">The sequence shown here is derived from an EMBL/GenBank/DDBJ whole genome shotgun (WGS) entry which is preliminary data.</text>
</comment>
<dbReference type="AlphaFoldDB" id="A0A4V1X839"/>
<evidence type="ECO:0000259" key="7">
    <source>
        <dbReference type="Pfam" id="PF02668"/>
    </source>
</evidence>
<gene>
    <name evidence="8" type="ORF">AA0113_g1408</name>
</gene>
<feature type="domain" description="TauD/TfdA-like" evidence="7">
    <location>
        <begin position="58"/>
        <end position="371"/>
    </location>
</feature>
<keyword evidence="6" id="KW-0408">Iron</keyword>
<dbReference type="Gene3D" id="3.60.130.10">
    <property type="entry name" value="Clavaminate synthase-like"/>
    <property type="match status" value="1"/>
</dbReference>
<evidence type="ECO:0000256" key="1">
    <source>
        <dbReference type="ARBA" id="ARBA00001954"/>
    </source>
</evidence>
<accession>A0A4V1X839</accession>
<evidence type="ECO:0000256" key="3">
    <source>
        <dbReference type="ARBA" id="ARBA00022723"/>
    </source>
</evidence>
<comment type="similarity">
    <text evidence="2">Belongs to the TfdA dioxygenase family.</text>
</comment>
<evidence type="ECO:0000256" key="2">
    <source>
        <dbReference type="ARBA" id="ARBA00005896"/>
    </source>
</evidence>
<evidence type="ECO:0000256" key="5">
    <source>
        <dbReference type="ARBA" id="ARBA00023002"/>
    </source>
</evidence>
<dbReference type="GO" id="GO:0046872">
    <property type="term" value="F:metal ion binding"/>
    <property type="evidence" value="ECO:0007669"/>
    <property type="project" value="UniProtKB-KW"/>
</dbReference>
<protein>
    <recommendedName>
        <fullName evidence="7">TauD/TfdA-like domain-containing protein</fullName>
    </recommendedName>
</protein>
<dbReference type="GO" id="GO:0016706">
    <property type="term" value="F:2-oxoglutarate-dependent dioxygenase activity"/>
    <property type="evidence" value="ECO:0007669"/>
    <property type="project" value="TreeGrafter"/>
</dbReference>
<comment type="cofactor">
    <cofactor evidence="1">
        <name>Fe(2+)</name>
        <dbReference type="ChEBI" id="CHEBI:29033"/>
    </cofactor>
</comment>
<evidence type="ECO:0000313" key="9">
    <source>
        <dbReference type="Proteomes" id="UP000293823"/>
    </source>
</evidence>
<name>A0A4V1X839_9PLEO</name>
<evidence type="ECO:0000256" key="6">
    <source>
        <dbReference type="ARBA" id="ARBA00023004"/>
    </source>
</evidence>
<dbReference type="GO" id="GO:0005737">
    <property type="term" value="C:cytoplasm"/>
    <property type="evidence" value="ECO:0007669"/>
    <property type="project" value="TreeGrafter"/>
</dbReference>
<dbReference type="Pfam" id="PF02668">
    <property type="entry name" value="TauD"/>
    <property type="match status" value="1"/>
</dbReference>
<evidence type="ECO:0000313" key="8">
    <source>
        <dbReference type="EMBL" id="RYO72148.1"/>
    </source>
</evidence>
<organism evidence="8 9">
    <name type="scientific">Alternaria arborescens</name>
    <dbReference type="NCBI Taxonomy" id="156630"/>
    <lineage>
        <taxon>Eukaryota</taxon>
        <taxon>Fungi</taxon>
        <taxon>Dikarya</taxon>
        <taxon>Ascomycota</taxon>
        <taxon>Pezizomycotina</taxon>
        <taxon>Dothideomycetes</taxon>
        <taxon>Pleosporomycetidae</taxon>
        <taxon>Pleosporales</taxon>
        <taxon>Pleosporineae</taxon>
        <taxon>Pleosporaceae</taxon>
        <taxon>Alternaria</taxon>
        <taxon>Alternaria sect. Alternaria</taxon>
    </lineage>
</organism>
<keyword evidence="3" id="KW-0479">Metal-binding</keyword>
<dbReference type="OrthoDB" id="10257314at2759"/>
<dbReference type="EMBL" id="PEJP01000004">
    <property type="protein sequence ID" value="RYO72148.1"/>
    <property type="molecule type" value="Genomic_DNA"/>
</dbReference>
<dbReference type="InterPro" id="IPR003819">
    <property type="entry name" value="TauD/TfdA-like"/>
</dbReference>
<dbReference type="Proteomes" id="UP000293823">
    <property type="component" value="Unassembled WGS sequence"/>
</dbReference>
<dbReference type="InterPro" id="IPR051323">
    <property type="entry name" value="AtsK-like"/>
</dbReference>
<dbReference type="PANTHER" id="PTHR30468">
    <property type="entry name" value="ALPHA-KETOGLUTARATE-DEPENDENT SULFONATE DIOXYGENASE"/>
    <property type="match status" value="1"/>
</dbReference>
<reference evidence="9" key="1">
    <citation type="journal article" date="2019" name="bioRxiv">
        <title>Genomics, evolutionary history and diagnostics of the Alternaria alternata species group including apple and Asian pear pathotypes.</title>
        <authorList>
            <person name="Armitage A.D."/>
            <person name="Cockerton H.M."/>
            <person name="Sreenivasaprasad S."/>
            <person name="Woodhall J.W."/>
            <person name="Lane C.R."/>
            <person name="Harrison R.J."/>
            <person name="Clarkson J.P."/>
        </authorList>
    </citation>
    <scope>NUCLEOTIDE SEQUENCE [LARGE SCALE GENOMIC DNA]</scope>
    <source>
        <strain evidence="9">RGR 97.0016</strain>
    </source>
</reference>
<keyword evidence="9" id="KW-1185">Reference proteome</keyword>
<proteinExistence type="inferred from homology"/>
<keyword evidence="4" id="KW-0223">Dioxygenase</keyword>
<evidence type="ECO:0000256" key="4">
    <source>
        <dbReference type="ARBA" id="ARBA00022964"/>
    </source>
</evidence>
<sequence length="401" mass="45001">MSRTANALVCRAAPALRSTVLQSARSPCLRRGFAQETSFPKPLKLKGVLKPLKQFMVTPTVGTEFPEANLVEMLNAPNSDELLRDLAITISRRGVVFFRGQNNMTNDLQKTLIQRMGELVGKPKESTLHIHPVLNPQRALGGDDLHISTINSKQRIMAQGKSVPRDLGNARQALESWHSDIQSEQVPSDYTCLRLVGLPSVGGGMSISRHAFTHILIRFSDTLWASGYEVYDRISEPMRKLLEGKTANYTAPFFEKIIKMKNLQVYTDARGHPENVGNPLKAVHPVIRTNPVTGWKSVFSIGAYPGSINGLTPPESEMILNWLMDMVLRNHDLQCRFRWQGPNDMAIWDNRSMVHNATMDYDEFGDRFGYRVCGIGEKPYFDPNSKSMREGLAEEAKEESS</sequence>
<dbReference type="SUPFAM" id="SSF51197">
    <property type="entry name" value="Clavaminate synthase-like"/>
    <property type="match status" value="1"/>
</dbReference>
<dbReference type="PANTHER" id="PTHR30468:SF10">
    <property type="entry name" value="TAUD_TFDA-LIKE DOMAIN-CONTAINING PROTEIN"/>
    <property type="match status" value="1"/>
</dbReference>